<organism evidence="7 8">
    <name type="scientific">Calycomorphotria hydatis</name>
    <dbReference type="NCBI Taxonomy" id="2528027"/>
    <lineage>
        <taxon>Bacteria</taxon>
        <taxon>Pseudomonadati</taxon>
        <taxon>Planctomycetota</taxon>
        <taxon>Planctomycetia</taxon>
        <taxon>Planctomycetales</taxon>
        <taxon>Planctomycetaceae</taxon>
        <taxon>Calycomorphotria</taxon>
    </lineage>
</organism>
<dbReference type="EMBL" id="CP036316">
    <property type="protein sequence ID" value="QDT63369.1"/>
    <property type="molecule type" value="Genomic_DNA"/>
</dbReference>
<dbReference type="Proteomes" id="UP000319976">
    <property type="component" value="Chromosome"/>
</dbReference>
<feature type="domain" description="RNA polymerase sigma-70 region 2" evidence="5">
    <location>
        <begin position="27"/>
        <end position="95"/>
    </location>
</feature>
<evidence type="ECO:0000256" key="1">
    <source>
        <dbReference type="ARBA" id="ARBA00010641"/>
    </source>
</evidence>
<dbReference type="OrthoDB" id="6383365at2"/>
<evidence type="ECO:0000259" key="6">
    <source>
        <dbReference type="Pfam" id="PF08281"/>
    </source>
</evidence>
<evidence type="ECO:0000256" key="2">
    <source>
        <dbReference type="ARBA" id="ARBA00023015"/>
    </source>
</evidence>
<dbReference type="Gene3D" id="1.10.1740.10">
    <property type="match status" value="1"/>
</dbReference>
<dbReference type="GO" id="GO:0003677">
    <property type="term" value="F:DNA binding"/>
    <property type="evidence" value="ECO:0007669"/>
    <property type="project" value="InterPro"/>
</dbReference>
<dbReference type="InterPro" id="IPR007627">
    <property type="entry name" value="RNA_pol_sigma70_r2"/>
</dbReference>
<keyword evidence="4" id="KW-0804">Transcription</keyword>
<dbReference type="Gene3D" id="1.10.10.10">
    <property type="entry name" value="Winged helix-like DNA-binding domain superfamily/Winged helix DNA-binding domain"/>
    <property type="match status" value="1"/>
</dbReference>
<comment type="similarity">
    <text evidence="1">Belongs to the sigma-70 factor family. ECF subfamily.</text>
</comment>
<evidence type="ECO:0000256" key="3">
    <source>
        <dbReference type="ARBA" id="ARBA00023082"/>
    </source>
</evidence>
<sequence length="187" mass="21803">MRSARPNLLSRQNLHDSNSSHEEFLNLFDEAYSQLYGLAVSLVGKPADADDVIQEASLILWEKFDQFEAGTSFHRWAVTVVANVAKNWNRKQRRRRGRSLSDEAIGHIAKVRSGNSELLELRRELLDECIDKLPKEERSMLWQCMADAASVMQWAKEHHTSHNTVYSKLRRIRQRLYHCVLKRLEMV</sequence>
<feature type="domain" description="RNA polymerase sigma factor 70 region 4 type 2" evidence="6">
    <location>
        <begin position="124"/>
        <end position="176"/>
    </location>
</feature>
<proteinExistence type="inferred from homology"/>
<keyword evidence="3" id="KW-0731">Sigma factor</keyword>
<dbReference type="SUPFAM" id="SSF88946">
    <property type="entry name" value="Sigma2 domain of RNA polymerase sigma factors"/>
    <property type="match status" value="1"/>
</dbReference>
<protein>
    <submittedName>
        <fullName evidence="7">ECF RNA polymerase sigma factor SigH</fullName>
    </submittedName>
</protein>
<reference evidence="7 8" key="1">
    <citation type="submission" date="2019-02" db="EMBL/GenBank/DDBJ databases">
        <title>Deep-cultivation of Planctomycetes and their phenomic and genomic characterization uncovers novel biology.</title>
        <authorList>
            <person name="Wiegand S."/>
            <person name="Jogler M."/>
            <person name="Boedeker C."/>
            <person name="Pinto D."/>
            <person name="Vollmers J."/>
            <person name="Rivas-Marin E."/>
            <person name="Kohn T."/>
            <person name="Peeters S.H."/>
            <person name="Heuer A."/>
            <person name="Rast P."/>
            <person name="Oberbeckmann S."/>
            <person name="Bunk B."/>
            <person name="Jeske O."/>
            <person name="Meyerdierks A."/>
            <person name="Storesund J.E."/>
            <person name="Kallscheuer N."/>
            <person name="Luecker S."/>
            <person name="Lage O.M."/>
            <person name="Pohl T."/>
            <person name="Merkel B.J."/>
            <person name="Hornburger P."/>
            <person name="Mueller R.-W."/>
            <person name="Bruemmer F."/>
            <person name="Labrenz M."/>
            <person name="Spormann A.M."/>
            <person name="Op den Camp H."/>
            <person name="Overmann J."/>
            <person name="Amann R."/>
            <person name="Jetten M.S.M."/>
            <person name="Mascher T."/>
            <person name="Medema M.H."/>
            <person name="Devos D.P."/>
            <person name="Kaster A.-K."/>
            <person name="Ovreas L."/>
            <person name="Rohde M."/>
            <person name="Galperin M.Y."/>
            <person name="Jogler C."/>
        </authorList>
    </citation>
    <scope>NUCLEOTIDE SEQUENCE [LARGE SCALE GENOMIC DNA]</scope>
    <source>
        <strain evidence="7 8">V22</strain>
    </source>
</reference>
<dbReference type="PANTHER" id="PTHR43133">
    <property type="entry name" value="RNA POLYMERASE ECF-TYPE SIGMA FACTO"/>
    <property type="match status" value="1"/>
</dbReference>
<keyword evidence="2" id="KW-0805">Transcription regulation</keyword>
<gene>
    <name evidence="7" type="primary">sigH_1</name>
    <name evidence="7" type="ORF">V22_05900</name>
</gene>
<dbReference type="InterPro" id="IPR014284">
    <property type="entry name" value="RNA_pol_sigma-70_dom"/>
</dbReference>
<dbReference type="NCBIfam" id="TIGR02937">
    <property type="entry name" value="sigma70-ECF"/>
    <property type="match status" value="1"/>
</dbReference>
<dbReference type="GO" id="GO:0016987">
    <property type="term" value="F:sigma factor activity"/>
    <property type="evidence" value="ECO:0007669"/>
    <property type="project" value="UniProtKB-KW"/>
</dbReference>
<keyword evidence="8" id="KW-1185">Reference proteome</keyword>
<dbReference type="AlphaFoldDB" id="A0A517T4S9"/>
<dbReference type="InterPro" id="IPR014331">
    <property type="entry name" value="RNA_pol_sigma70_ECF_RHOBA"/>
</dbReference>
<dbReference type="SUPFAM" id="SSF88659">
    <property type="entry name" value="Sigma3 and sigma4 domains of RNA polymerase sigma factors"/>
    <property type="match status" value="1"/>
</dbReference>
<dbReference type="NCBIfam" id="TIGR02989">
    <property type="entry name" value="Sig-70_gvs1"/>
    <property type="match status" value="1"/>
</dbReference>
<dbReference type="PANTHER" id="PTHR43133:SF51">
    <property type="entry name" value="RNA POLYMERASE SIGMA FACTOR"/>
    <property type="match status" value="1"/>
</dbReference>
<dbReference type="KEGG" id="chya:V22_05900"/>
<dbReference type="GO" id="GO:0006352">
    <property type="term" value="P:DNA-templated transcription initiation"/>
    <property type="evidence" value="ECO:0007669"/>
    <property type="project" value="InterPro"/>
</dbReference>
<dbReference type="InterPro" id="IPR013325">
    <property type="entry name" value="RNA_pol_sigma_r2"/>
</dbReference>
<dbReference type="InterPro" id="IPR013249">
    <property type="entry name" value="RNA_pol_sigma70_r4_t2"/>
</dbReference>
<dbReference type="Pfam" id="PF04542">
    <property type="entry name" value="Sigma70_r2"/>
    <property type="match status" value="1"/>
</dbReference>
<dbReference type="InterPro" id="IPR036388">
    <property type="entry name" value="WH-like_DNA-bd_sf"/>
</dbReference>
<dbReference type="RefSeq" id="WP_145259647.1">
    <property type="nucleotide sequence ID" value="NZ_CP036316.1"/>
</dbReference>
<name>A0A517T4S9_9PLAN</name>
<evidence type="ECO:0000313" key="7">
    <source>
        <dbReference type="EMBL" id="QDT63369.1"/>
    </source>
</evidence>
<dbReference type="InterPro" id="IPR013324">
    <property type="entry name" value="RNA_pol_sigma_r3/r4-like"/>
</dbReference>
<accession>A0A517T4S9</accession>
<dbReference type="InterPro" id="IPR039425">
    <property type="entry name" value="RNA_pol_sigma-70-like"/>
</dbReference>
<evidence type="ECO:0000256" key="4">
    <source>
        <dbReference type="ARBA" id="ARBA00023163"/>
    </source>
</evidence>
<dbReference type="Pfam" id="PF08281">
    <property type="entry name" value="Sigma70_r4_2"/>
    <property type="match status" value="1"/>
</dbReference>
<evidence type="ECO:0000313" key="8">
    <source>
        <dbReference type="Proteomes" id="UP000319976"/>
    </source>
</evidence>
<evidence type="ECO:0000259" key="5">
    <source>
        <dbReference type="Pfam" id="PF04542"/>
    </source>
</evidence>